<evidence type="ECO:0000313" key="1">
    <source>
        <dbReference type="EMBL" id="MBR7832451.1"/>
    </source>
</evidence>
<dbReference type="EMBL" id="JAGSOG010000011">
    <property type="protein sequence ID" value="MBR7832451.1"/>
    <property type="molecule type" value="Genomic_DNA"/>
</dbReference>
<name>A0A941IRN3_9ACTN</name>
<evidence type="ECO:0000313" key="2">
    <source>
        <dbReference type="Proteomes" id="UP000675781"/>
    </source>
</evidence>
<protein>
    <submittedName>
        <fullName evidence="1">Uncharacterized protein</fullName>
    </submittedName>
</protein>
<accession>A0A941IRN3</accession>
<reference evidence="1" key="1">
    <citation type="submission" date="2021-04" db="EMBL/GenBank/DDBJ databases">
        <title>Genome based classification of Actinospica acidithermotolerans sp. nov., an actinobacterium isolated from an Indonesian hot spring.</title>
        <authorList>
            <person name="Kusuma A.B."/>
            <person name="Putra K.E."/>
            <person name="Nafisah S."/>
            <person name="Loh J."/>
            <person name="Nouioui I."/>
            <person name="Goodfellow M."/>
        </authorList>
    </citation>
    <scope>NUCLEOTIDE SEQUENCE</scope>
    <source>
        <strain evidence="1">CSCA 57</strain>
    </source>
</reference>
<dbReference type="AlphaFoldDB" id="A0A941IRN3"/>
<keyword evidence="2" id="KW-1185">Reference proteome</keyword>
<comment type="caution">
    <text evidence="1">The sequence shown here is derived from an EMBL/GenBank/DDBJ whole genome shotgun (WGS) entry which is preliminary data.</text>
</comment>
<gene>
    <name evidence="1" type="ORF">KDL01_04235</name>
</gene>
<sequence>MSITDVAPVIAAERIFPTCIHWCGWHWAEDTPEEPGCCWAQDVQVDGVVEVMATYDEHRTRNHYEWPKNDEGGSDYAAEPVVTQEPLPPLLITAFRADLPSFDEGIEFASIEAAEATAHSILAMVARIRGDEQLAQVHLTAGITAATEAGR</sequence>
<organism evidence="1 2">
    <name type="scientific">Actinospica durhamensis</name>
    <dbReference type="NCBI Taxonomy" id="1508375"/>
    <lineage>
        <taxon>Bacteria</taxon>
        <taxon>Bacillati</taxon>
        <taxon>Actinomycetota</taxon>
        <taxon>Actinomycetes</taxon>
        <taxon>Catenulisporales</taxon>
        <taxon>Actinospicaceae</taxon>
        <taxon>Actinospica</taxon>
    </lineage>
</organism>
<dbReference type="Proteomes" id="UP000675781">
    <property type="component" value="Unassembled WGS sequence"/>
</dbReference>
<dbReference type="RefSeq" id="WP_212526976.1">
    <property type="nucleotide sequence ID" value="NZ_JAGSOG010000011.1"/>
</dbReference>
<proteinExistence type="predicted"/>